<comment type="caution">
    <text evidence="1">The sequence shown here is derived from an EMBL/GenBank/DDBJ whole genome shotgun (WGS) entry which is preliminary data.</text>
</comment>
<dbReference type="EMBL" id="JACHHH010000004">
    <property type="protein sequence ID" value="MBB6041043.1"/>
    <property type="molecule type" value="Genomic_DNA"/>
</dbReference>
<organism evidence="1 2">
    <name type="scientific">Oribacterium sinus</name>
    <dbReference type="NCBI Taxonomy" id="237576"/>
    <lineage>
        <taxon>Bacteria</taxon>
        <taxon>Bacillati</taxon>
        <taxon>Bacillota</taxon>
        <taxon>Clostridia</taxon>
        <taxon>Lachnospirales</taxon>
        <taxon>Lachnospiraceae</taxon>
        <taxon>Oribacterium</taxon>
    </lineage>
</organism>
<gene>
    <name evidence="1" type="ORF">HNQ46_001015</name>
</gene>
<accession>A0A7W9W222</accession>
<reference evidence="1 2" key="1">
    <citation type="submission" date="2020-08" db="EMBL/GenBank/DDBJ databases">
        <title>Genomic Encyclopedia of Type Strains, Phase IV (KMG-IV): sequencing the most valuable type-strain genomes for metagenomic binning, comparative biology and taxonomic classification.</title>
        <authorList>
            <person name="Goeker M."/>
        </authorList>
    </citation>
    <scope>NUCLEOTIDE SEQUENCE [LARGE SCALE GENOMIC DNA]</scope>
    <source>
        <strain evidence="1 2">DSM 17245</strain>
    </source>
</reference>
<sequence length="77" mass="9066">MTKEEIWEMTLPRYLRNDIEAYVKGVEENSSLLDCLWGEVYGSINSALYSYVISDEQARFLRKKYLGINLEDDEHVD</sequence>
<proteinExistence type="predicted"/>
<name>A0A7W9W222_9FIRM</name>
<dbReference type="AlphaFoldDB" id="A0A7W9W222"/>
<dbReference type="RefSeq" id="WP_183683560.1">
    <property type="nucleotide sequence ID" value="NZ_JACHHH010000004.1"/>
</dbReference>
<dbReference type="Proteomes" id="UP000522163">
    <property type="component" value="Unassembled WGS sequence"/>
</dbReference>
<dbReference type="GeneID" id="85014569"/>
<evidence type="ECO:0000313" key="1">
    <source>
        <dbReference type="EMBL" id="MBB6041043.1"/>
    </source>
</evidence>
<protein>
    <submittedName>
        <fullName evidence="1">Uncharacterized protein</fullName>
    </submittedName>
</protein>
<evidence type="ECO:0000313" key="2">
    <source>
        <dbReference type="Proteomes" id="UP000522163"/>
    </source>
</evidence>